<evidence type="ECO:0000256" key="5">
    <source>
        <dbReference type="ARBA" id="ARBA00023004"/>
    </source>
</evidence>
<accession>A0AAX4HUH0</accession>
<keyword evidence="3 7" id="KW-0223">Dioxygenase</keyword>
<dbReference type="EMBL" id="CP139487">
    <property type="protein sequence ID" value="WPU67024.1"/>
    <property type="molecule type" value="Genomic_DNA"/>
</dbReference>
<proteinExistence type="inferred from homology"/>
<evidence type="ECO:0000256" key="1">
    <source>
        <dbReference type="ARBA" id="ARBA00005896"/>
    </source>
</evidence>
<dbReference type="RefSeq" id="WP_321399806.1">
    <property type="nucleotide sequence ID" value="NZ_CP139487.1"/>
</dbReference>
<dbReference type="PANTHER" id="PTHR43779">
    <property type="entry name" value="DIOXYGENASE RV0097-RELATED"/>
    <property type="match status" value="1"/>
</dbReference>
<dbReference type="Gene3D" id="3.60.130.10">
    <property type="entry name" value="Clavaminate synthase-like"/>
    <property type="match status" value="1"/>
</dbReference>
<keyword evidence="5" id="KW-0408">Iron</keyword>
<dbReference type="InterPro" id="IPR051178">
    <property type="entry name" value="TfdA_dioxygenase"/>
</dbReference>
<dbReference type="SUPFAM" id="SSF51197">
    <property type="entry name" value="Clavaminate synthase-like"/>
    <property type="match status" value="1"/>
</dbReference>
<dbReference type="KEGG" id="psti:SOO65_09695"/>
<evidence type="ECO:0000313" key="8">
    <source>
        <dbReference type="Proteomes" id="UP001324634"/>
    </source>
</evidence>
<evidence type="ECO:0000256" key="3">
    <source>
        <dbReference type="ARBA" id="ARBA00022964"/>
    </source>
</evidence>
<dbReference type="InterPro" id="IPR042098">
    <property type="entry name" value="TauD-like_sf"/>
</dbReference>
<dbReference type="PANTHER" id="PTHR43779:SF3">
    <property type="entry name" value="(3R)-3-[(CARBOXYMETHYL)AMINO]FATTY ACID OXYGENASE_DECARBOXYLASE"/>
    <property type="match status" value="1"/>
</dbReference>
<dbReference type="AlphaFoldDB" id="A0AAX4HUH0"/>
<evidence type="ECO:0000256" key="2">
    <source>
        <dbReference type="ARBA" id="ARBA00022723"/>
    </source>
</evidence>
<protein>
    <submittedName>
        <fullName evidence="7">TauD/TfdA family dioxygenase</fullName>
        <ecNumber evidence="7">1.14.11.-</ecNumber>
    </submittedName>
</protein>
<keyword evidence="8" id="KW-1185">Reference proteome</keyword>
<comment type="similarity">
    <text evidence="1">Belongs to the TfdA dioxygenase family.</text>
</comment>
<dbReference type="EC" id="1.14.11.-" evidence="7"/>
<evidence type="ECO:0000259" key="6">
    <source>
        <dbReference type="Pfam" id="PF02668"/>
    </source>
</evidence>
<dbReference type="GO" id="GO:0046872">
    <property type="term" value="F:metal ion binding"/>
    <property type="evidence" value="ECO:0007669"/>
    <property type="project" value="UniProtKB-KW"/>
</dbReference>
<feature type="domain" description="TauD/TfdA-like" evidence="6">
    <location>
        <begin position="8"/>
        <end position="227"/>
    </location>
</feature>
<gene>
    <name evidence="7" type="ORF">SOO65_09695</name>
</gene>
<evidence type="ECO:0000313" key="7">
    <source>
        <dbReference type="EMBL" id="WPU67024.1"/>
    </source>
</evidence>
<reference evidence="7 8" key="1">
    <citation type="submission" date="2023-11" db="EMBL/GenBank/DDBJ databases">
        <title>Peredibacter starrii A3.12.</title>
        <authorList>
            <person name="Mitchell R.J."/>
        </authorList>
    </citation>
    <scope>NUCLEOTIDE SEQUENCE [LARGE SCALE GENOMIC DNA]</scope>
    <source>
        <strain evidence="7 8">A3.12</strain>
    </source>
</reference>
<dbReference type="Pfam" id="PF02668">
    <property type="entry name" value="TauD"/>
    <property type="match status" value="1"/>
</dbReference>
<dbReference type="InterPro" id="IPR003819">
    <property type="entry name" value="TauD/TfdA-like"/>
</dbReference>
<keyword evidence="2" id="KW-0479">Metal-binding</keyword>
<organism evidence="7 8">
    <name type="scientific">Peredibacter starrii</name>
    <dbReference type="NCBI Taxonomy" id="28202"/>
    <lineage>
        <taxon>Bacteria</taxon>
        <taxon>Pseudomonadati</taxon>
        <taxon>Bdellovibrionota</taxon>
        <taxon>Bacteriovoracia</taxon>
        <taxon>Bacteriovoracales</taxon>
        <taxon>Bacteriovoracaceae</taxon>
        <taxon>Peredibacter</taxon>
    </lineage>
</organism>
<dbReference type="Proteomes" id="UP001324634">
    <property type="component" value="Chromosome"/>
</dbReference>
<sequence>MSSSKLNGIMILKDQKFSKEELLTYAQTLSDKSGEIQDKLLHWDFGPMMEMRFDRNAQNYLFSDEVVPFHWDGAFYREPSKLLFFCEESVGNGGETLFVNTELLWSSLTEEEKVKCEKVTLTYRTEKKAHYGGEIKVPLVQKHPRTGSIILRLAEEVETHLNPVTLNIIGIENADAFYQELRNKLYDPAFMYEHAWEKGDLLVCDNFTFLHGRRALGGNLKRSFKRIQIL</sequence>
<keyword evidence="4 7" id="KW-0560">Oxidoreductase</keyword>
<evidence type="ECO:0000256" key="4">
    <source>
        <dbReference type="ARBA" id="ARBA00023002"/>
    </source>
</evidence>
<dbReference type="GO" id="GO:0016706">
    <property type="term" value="F:2-oxoglutarate-dependent dioxygenase activity"/>
    <property type="evidence" value="ECO:0007669"/>
    <property type="project" value="UniProtKB-ARBA"/>
</dbReference>
<name>A0AAX4HUH0_9BACT</name>